<dbReference type="STRING" id="478801.Ksed_03550"/>
<evidence type="ECO:0000256" key="2">
    <source>
        <dbReference type="PROSITE-ProRule" id="PRU01091"/>
    </source>
</evidence>
<dbReference type="GO" id="GO:0000976">
    <property type="term" value="F:transcription cis-regulatory region binding"/>
    <property type="evidence" value="ECO:0007669"/>
    <property type="project" value="TreeGrafter"/>
</dbReference>
<evidence type="ECO:0000313" key="5">
    <source>
        <dbReference type="EMBL" id="ACV05431.1"/>
    </source>
</evidence>
<dbReference type="KEGG" id="kse:Ksed_03550"/>
<feature type="DNA-binding region" description="OmpR/PhoB-type" evidence="2">
    <location>
        <begin position="162"/>
        <end position="259"/>
    </location>
</feature>
<dbReference type="GO" id="GO:0032993">
    <property type="term" value="C:protein-DNA complex"/>
    <property type="evidence" value="ECO:0007669"/>
    <property type="project" value="TreeGrafter"/>
</dbReference>
<name>C7NK44_KYTSD</name>
<feature type="compositionally biased region" description="Low complexity" evidence="3">
    <location>
        <begin position="149"/>
        <end position="162"/>
    </location>
</feature>
<reference evidence="5 6" key="1">
    <citation type="journal article" date="2009" name="Stand. Genomic Sci.">
        <title>Complete genome sequence of Kytococcus sedentarius type strain (541).</title>
        <authorList>
            <person name="Sims D."/>
            <person name="Brettin T."/>
            <person name="Detter J.C."/>
            <person name="Han C."/>
            <person name="Lapidus A."/>
            <person name="Copeland A."/>
            <person name="Glavina Del Rio T."/>
            <person name="Nolan M."/>
            <person name="Chen F."/>
            <person name="Lucas S."/>
            <person name="Tice H."/>
            <person name="Cheng J.F."/>
            <person name="Bruce D."/>
            <person name="Goodwin L."/>
            <person name="Pitluck S."/>
            <person name="Ovchinnikova G."/>
            <person name="Pati A."/>
            <person name="Ivanova N."/>
            <person name="Mavrommatis K."/>
            <person name="Chen A."/>
            <person name="Palaniappan K."/>
            <person name="D'haeseleer P."/>
            <person name="Chain P."/>
            <person name="Bristow J."/>
            <person name="Eisen J.A."/>
            <person name="Markowitz V."/>
            <person name="Hugenholtz P."/>
            <person name="Schneider S."/>
            <person name="Goker M."/>
            <person name="Pukall R."/>
            <person name="Kyrpides N.C."/>
            <person name="Klenk H.P."/>
        </authorList>
    </citation>
    <scope>NUCLEOTIDE SEQUENCE [LARGE SCALE GENOMIC DNA]</scope>
    <source>
        <strain evidence="6">ATCC 14392 / DSM 20547 / JCM 11482 / CCUG 33030 / NBRC 15357 / NCTC 11040 / CCM 314 / 541</strain>
    </source>
</reference>
<dbReference type="AlphaFoldDB" id="C7NK44"/>
<evidence type="ECO:0000259" key="4">
    <source>
        <dbReference type="PROSITE" id="PS51755"/>
    </source>
</evidence>
<dbReference type="GO" id="GO:0000156">
    <property type="term" value="F:phosphorelay response regulator activity"/>
    <property type="evidence" value="ECO:0007669"/>
    <property type="project" value="TreeGrafter"/>
</dbReference>
<evidence type="ECO:0000256" key="1">
    <source>
        <dbReference type="ARBA" id="ARBA00023125"/>
    </source>
</evidence>
<keyword evidence="6" id="KW-1185">Reference proteome</keyword>
<feature type="region of interest" description="Disordered" evidence="3">
    <location>
        <begin position="125"/>
        <end position="164"/>
    </location>
</feature>
<dbReference type="GO" id="GO:0005829">
    <property type="term" value="C:cytosol"/>
    <property type="evidence" value="ECO:0007669"/>
    <property type="project" value="TreeGrafter"/>
</dbReference>
<protein>
    <submittedName>
        <fullName evidence="5">Response regulator with CheY-like receiver domain and winged-helix DNA-binding domain</fullName>
    </submittedName>
</protein>
<dbReference type="Proteomes" id="UP000006666">
    <property type="component" value="Chromosome"/>
</dbReference>
<accession>C7NK44</accession>
<dbReference type="SUPFAM" id="SSF46894">
    <property type="entry name" value="C-terminal effector domain of the bipartite response regulators"/>
    <property type="match status" value="1"/>
</dbReference>
<dbReference type="HOGENOM" id="CLU_1064701_0_0_11"/>
<keyword evidence="1 2" id="KW-0238">DNA-binding</keyword>
<evidence type="ECO:0000256" key="3">
    <source>
        <dbReference type="SAM" id="MobiDB-lite"/>
    </source>
</evidence>
<feature type="domain" description="OmpR/PhoB-type" evidence="4">
    <location>
        <begin position="162"/>
        <end position="259"/>
    </location>
</feature>
<dbReference type="EMBL" id="CP001686">
    <property type="protein sequence ID" value="ACV05431.1"/>
    <property type="molecule type" value="Genomic_DNA"/>
</dbReference>
<evidence type="ECO:0000313" key="6">
    <source>
        <dbReference type="Proteomes" id="UP000006666"/>
    </source>
</evidence>
<dbReference type="CDD" id="cd00383">
    <property type="entry name" value="trans_reg_C"/>
    <property type="match status" value="1"/>
</dbReference>
<dbReference type="Gene3D" id="1.10.10.10">
    <property type="entry name" value="Winged helix-like DNA-binding domain superfamily/Winged helix DNA-binding domain"/>
    <property type="match status" value="1"/>
</dbReference>
<dbReference type="PANTHER" id="PTHR48111:SF16">
    <property type="entry name" value="TRANSCRIPTIONAL REGULATORY PROTEIN GLNR"/>
    <property type="match status" value="1"/>
</dbReference>
<dbReference type="eggNOG" id="COG0745">
    <property type="taxonomic scope" value="Bacteria"/>
</dbReference>
<sequence>MPRVVLLHRGPAPALDSPALEAMALLDWTVEPMGVGPGPAQPPRSPGEPPPVLVVDARDQLAAHRDLARELASTHPDCARLVVLRPEDLAAWTSRWEADDLLLSTAGPGEVTARVRVAGQRAAARRGAAAGQRAGEGLTSGSGEGRSDAGAAGPGAAPPGEGDSIDLGGLVIHRDSWSARLRGRTLDLTFREFELLAHLATHPGRVFTREELLEDLWEGTRLSGTRTVDVHVRRLRSKLGPEHEGLIVTVRNVGYRMEARA</sequence>
<dbReference type="Pfam" id="PF21695">
    <property type="entry name" value="GlnR_1st"/>
    <property type="match status" value="1"/>
</dbReference>
<dbReference type="PROSITE" id="PS51755">
    <property type="entry name" value="OMPR_PHOB"/>
    <property type="match status" value="1"/>
</dbReference>
<dbReference type="InterPro" id="IPR039420">
    <property type="entry name" value="WalR-like"/>
</dbReference>
<dbReference type="Gene3D" id="3.40.50.2300">
    <property type="match status" value="1"/>
</dbReference>
<organism evidence="5 6">
    <name type="scientific">Kytococcus sedentarius (strain ATCC 14392 / DSM 20547 / JCM 11482 / CCUG 33030 / NBRC 15357 / NCTC 11040 / CCM 314 / 541)</name>
    <name type="common">Micrococcus sedentarius</name>
    <dbReference type="NCBI Taxonomy" id="478801"/>
    <lineage>
        <taxon>Bacteria</taxon>
        <taxon>Bacillati</taxon>
        <taxon>Actinomycetota</taxon>
        <taxon>Actinomycetes</taxon>
        <taxon>Micrococcales</taxon>
        <taxon>Kytococcaceae</taxon>
        <taxon>Kytococcus</taxon>
    </lineage>
</organism>
<gene>
    <name evidence="5" type="ordered locus">Ksed_03550</name>
</gene>
<dbReference type="InterPro" id="IPR036388">
    <property type="entry name" value="WH-like_DNA-bd_sf"/>
</dbReference>
<dbReference type="InterPro" id="IPR049170">
    <property type="entry name" value="GlnR_N"/>
</dbReference>
<feature type="compositionally biased region" description="Low complexity" evidence="3">
    <location>
        <begin position="125"/>
        <end position="135"/>
    </location>
</feature>
<dbReference type="GO" id="GO:0006355">
    <property type="term" value="P:regulation of DNA-templated transcription"/>
    <property type="evidence" value="ECO:0007669"/>
    <property type="project" value="InterPro"/>
</dbReference>
<dbReference type="PANTHER" id="PTHR48111">
    <property type="entry name" value="REGULATOR OF RPOS"/>
    <property type="match status" value="1"/>
</dbReference>
<dbReference type="InterPro" id="IPR016032">
    <property type="entry name" value="Sig_transdc_resp-reg_C-effctor"/>
</dbReference>
<dbReference type="InterPro" id="IPR001867">
    <property type="entry name" value="OmpR/PhoB-type_DNA-bd"/>
</dbReference>
<dbReference type="SMART" id="SM00862">
    <property type="entry name" value="Trans_reg_C"/>
    <property type="match status" value="1"/>
</dbReference>
<proteinExistence type="predicted"/>
<dbReference type="RefSeq" id="WP_012801849.1">
    <property type="nucleotide sequence ID" value="NC_013169.1"/>
</dbReference>
<dbReference type="Pfam" id="PF00486">
    <property type="entry name" value="Trans_reg_C"/>
    <property type="match status" value="1"/>
</dbReference>